<dbReference type="GO" id="GO:0046872">
    <property type="term" value="F:metal ion binding"/>
    <property type="evidence" value="ECO:0007669"/>
    <property type="project" value="UniProtKB-KW"/>
</dbReference>
<dbReference type="InterPro" id="IPR020826">
    <property type="entry name" value="Transketolase_BS"/>
</dbReference>
<dbReference type="InterPro" id="IPR005474">
    <property type="entry name" value="Transketolase_N"/>
</dbReference>
<evidence type="ECO:0000313" key="20">
    <source>
        <dbReference type="EMBL" id="SDK51498.1"/>
    </source>
</evidence>
<dbReference type="Gene3D" id="3.40.50.970">
    <property type="match status" value="2"/>
</dbReference>
<comment type="cofactor">
    <cofactor evidence="1">
        <name>Ca(2+)</name>
        <dbReference type="ChEBI" id="CHEBI:29108"/>
    </cofactor>
</comment>
<evidence type="ECO:0000256" key="8">
    <source>
        <dbReference type="ARBA" id="ARBA00022723"/>
    </source>
</evidence>
<keyword evidence="8 17" id="KW-0479">Metal-binding</keyword>
<feature type="active site" description="Proton donor" evidence="14">
    <location>
        <position position="408"/>
    </location>
</feature>
<evidence type="ECO:0000256" key="13">
    <source>
        <dbReference type="NCBIfam" id="TIGR00232"/>
    </source>
</evidence>
<dbReference type="InterPro" id="IPR005478">
    <property type="entry name" value="Transketolase_bac-like"/>
</dbReference>
<comment type="catalytic activity">
    <reaction evidence="12">
        <text>D-sedoheptulose 7-phosphate + D-glyceraldehyde 3-phosphate = aldehydo-D-ribose 5-phosphate + D-xylulose 5-phosphate</text>
        <dbReference type="Rhea" id="RHEA:10508"/>
        <dbReference type="ChEBI" id="CHEBI:57483"/>
        <dbReference type="ChEBI" id="CHEBI:57737"/>
        <dbReference type="ChEBI" id="CHEBI:58273"/>
        <dbReference type="ChEBI" id="CHEBI:59776"/>
        <dbReference type="EC" id="2.2.1.1"/>
    </reaction>
</comment>
<dbReference type="CDD" id="cd07033">
    <property type="entry name" value="TPP_PYR_DXS_TK_like"/>
    <property type="match status" value="1"/>
</dbReference>
<keyword evidence="10 17" id="KW-0460">Magnesium</keyword>
<feature type="binding site" evidence="15">
    <location>
        <position position="30"/>
    </location>
    <ligand>
        <name>substrate</name>
    </ligand>
</feature>
<feature type="binding site" evidence="15">
    <location>
        <position position="379"/>
    </location>
    <ligand>
        <name>substrate</name>
    </ligand>
</feature>
<dbReference type="FunFam" id="3.40.50.920:FF:000003">
    <property type="entry name" value="Transketolase"/>
    <property type="match status" value="1"/>
</dbReference>
<feature type="binding site" evidence="15">
    <location>
        <position position="517"/>
    </location>
    <ligand>
        <name>substrate</name>
    </ligand>
</feature>
<feature type="binding site" evidence="16">
    <location>
        <position position="185"/>
    </location>
    <ligand>
        <name>thiamine diphosphate</name>
        <dbReference type="ChEBI" id="CHEBI:58937"/>
    </ligand>
</feature>
<dbReference type="RefSeq" id="WP_092158225.1">
    <property type="nucleotide sequence ID" value="NZ_FNGA01000001.1"/>
</dbReference>
<feature type="binding site" evidence="17">
    <location>
        <position position="185"/>
    </location>
    <ligand>
        <name>Mg(2+)</name>
        <dbReference type="ChEBI" id="CHEBI:18420"/>
    </ligand>
</feature>
<evidence type="ECO:0000256" key="14">
    <source>
        <dbReference type="PIRSR" id="PIRSR605478-1"/>
    </source>
</evidence>
<dbReference type="GO" id="GO:0006098">
    <property type="term" value="P:pentose-phosphate shunt"/>
    <property type="evidence" value="ECO:0007669"/>
    <property type="project" value="TreeGrafter"/>
</dbReference>
<feature type="binding site" evidence="16">
    <location>
        <begin position="117"/>
        <end position="119"/>
    </location>
    <ligand>
        <name>thiamine diphosphate</name>
        <dbReference type="ChEBI" id="CHEBI:58937"/>
    </ligand>
</feature>
<dbReference type="PANTHER" id="PTHR43522">
    <property type="entry name" value="TRANSKETOLASE"/>
    <property type="match status" value="1"/>
</dbReference>
<dbReference type="CDD" id="cd02012">
    <property type="entry name" value="TPP_TK"/>
    <property type="match status" value="1"/>
</dbReference>
<feature type="binding site" evidence="16">
    <location>
        <position position="70"/>
    </location>
    <ligand>
        <name>thiamine diphosphate</name>
        <dbReference type="ChEBI" id="CHEBI:58937"/>
    </ligand>
</feature>
<feature type="binding site" evidence="15">
    <location>
        <position position="458"/>
    </location>
    <ligand>
        <name>substrate</name>
    </ligand>
</feature>
<evidence type="ECO:0000256" key="17">
    <source>
        <dbReference type="PIRSR" id="PIRSR605478-4"/>
    </source>
</evidence>
<evidence type="ECO:0000256" key="18">
    <source>
        <dbReference type="PIRSR" id="PIRSR605478-5"/>
    </source>
</evidence>
<dbReference type="STRING" id="246191.SAMN05660337_0691"/>
<dbReference type="InterPro" id="IPR009014">
    <property type="entry name" value="Transketo_C/PFOR_II"/>
</dbReference>
<evidence type="ECO:0000256" key="1">
    <source>
        <dbReference type="ARBA" id="ARBA00001913"/>
    </source>
</evidence>
<sequence>MGNNSQMDQKAVNVIKGLIMDSIRKANSGHPGGSMSSTDFAYVLYKDFLRYDVTNPSWENRDRFVLAAGHESPLLYGLLHLAGLIKVEDLKQFRQLGSITPGHPEHDVTPGVEATSGPLGQGFCVGVGMATAEAFLNAKTNDDVVDHYTYVLSSDGDFQEPVSTGAAALAGLWKLGKLIVFYDSNDIQLAGPTSRCDCTDFKKVYEGMCWQVLEVDGHNHDEIRAAVKAGQAETGKPTLIIGKTKMAAGAATCEGDHCTHGSPLSNEEIAATKKCFGLPENELFYVPEDVVAHFRTRFPELKKMSADWQTKLESILAGNKEIADFWAEAFKPRNEIKLNLPEFESGQSMATRKAWGACLDAITDELPTLIGGSADLDPSNQTANFRKKMGDFALDGYGARNLAFGVREFPMSVIMNGMALHGGVIPFGATFLTFSDYCRNGMRMSALQKLPVLYIYTHDSFYVGEDGPTHQPIEHVASLRLIPNMLILRPADARETAACLQIAISQTDRPSSLMLTRQGLPVMDKVEFPQVEEGVKRGGYIVKDCEGTPDMIAIAAGSEVSLAIDAADLIKDKKIRVVSMPSMELFEEQDQAYKDSVLDPKVRVRVAAEAGRPEIWYRYVGLDGAVLGIDHFGASAPASQLAEKYGFTAGNLAEIMKNQF</sequence>
<keyword evidence="7" id="KW-0808">Transferase</keyword>
<dbReference type="InterPro" id="IPR033247">
    <property type="entry name" value="Transketolase_fam"/>
</dbReference>
<keyword evidence="9" id="KW-0106">Calcium</keyword>
<feature type="binding site" evidence="16">
    <location>
        <position position="260"/>
    </location>
    <ligand>
        <name>thiamine diphosphate</name>
        <dbReference type="ChEBI" id="CHEBI:58937"/>
    </ligand>
</feature>
<evidence type="ECO:0000256" key="4">
    <source>
        <dbReference type="ARBA" id="ARBA00007131"/>
    </source>
</evidence>
<name>A0A1G9CIP2_9BACT</name>
<comment type="cofactor">
    <cofactor evidence="17">
        <name>Mg(2+)</name>
        <dbReference type="ChEBI" id="CHEBI:18420"/>
    </cofactor>
    <text evidence="17">Binds 1 Mg(2+) ion per subunit. Can also utilize other divalent metal cations, such as Ca(2+), Mn(2+) and Co(2+).</text>
</comment>
<evidence type="ECO:0000256" key="12">
    <source>
        <dbReference type="ARBA" id="ARBA00049473"/>
    </source>
</evidence>
<comment type="cofactor">
    <cofactor evidence="2">
        <name>Mn(2+)</name>
        <dbReference type="ChEBI" id="CHEBI:29035"/>
    </cofactor>
</comment>
<gene>
    <name evidence="20" type="ORF">SAMN05660337_0691</name>
</gene>
<dbReference type="Gene3D" id="3.40.50.920">
    <property type="match status" value="1"/>
</dbReference>
<evidence type="ECO:0000256" key="16">
    <source>
        <dbReference type="PIRSR" id="PIRSR605478-3"/>
    </source>
</evidence>
<feature type="binding site" evidence="17">
    <location>
        <position position="155"/>
    </location>
    <ligand>
        <name>Mg(2+)</name>
        <dbReference type="ChEBI" id="CHEBI:18420"/>
    </ligand>
</feature>
<dbReference type="SMART" id="SM00861">
    <property type="entry name" value="Transket_pyr"/>
    <property type="match status" value="1"/>
</dbReference>
<dbReference type="Proteomes" id="UP000199053">
    <property type="component" value="Unassembled WGS sequence"/>
</dbReference>
<dbReference type="OrthoDB" id="8732661at2"/>
<evidence type="ECO:0000256" key="6">
    <source>
        <dbReference type="ARBA" id="ARBA00013152"/>
    </source>
</evidence>
<feature type="site" description="Important for catalytic activity" evidence="18">
    <location>
        <position position="30"/>
    </location>
</feature>
<accession>A0A1G9CIP2</accession>
<dbReference type="SUPFAM" id="SSF52518">
    <property type="entry name" value="Thiamin diphosphate-binding fold (THDP-binding)"/>
    <property type="match status" value="2"/>
</dbReference>
<evidence type="ECO:0000256" key="10">
    <source>
        <dbReference type="ARBA" id="ARBA00022842"/>
    </source>
</evidence>
<dbReference type="GO" id="GO:0005829">
    <property type="term" value="C:cytosol"/>
    <property type="evidence" value="ECO:0007669"/>
    <property type="project" value="TreeGrafter"/>
</dbReference>
<dbReference type="InterPro" id="IPR005475">
    <property type="entry name" value="Transketolase-like_Pyr-bd"/>
</dbReference>
<keyword evidence="21" id="KW-1185">Reference proteome</keyword>
<dbReference type="InterPro" id="IPR029061">
    <property type="entry name" value="THDP-binding"/>
</dbReference>
<dbReference type="SUPFAM" id="SSF52922">
    <property type="entry name" value="TK C-terminal domain-like"/>
    <property type="match status" value="1"/>
</dbReference>
<evidence type="ECO:0000256" key="9">
    <source>
        <dbReference type="ARBA" id="ARBA00022837"/>
    </source>
</evidence>
<dbReference type="GO" id="GO:0004802">
    <property type="term" value="F:transketolase activity"/>
    <property type="evidence" value="ECO:0007669"/>
    <property type="project" value="UniProtKB-UniRule"/>
</dbReference>
<proteinExistence type="inferred from homology"/>
<feature type="binding site" evidence="16">
    <location>
        <position position="156"/>
    </location>
    <ligand>
        <name>thiamine diphosphate</name>
        <dbReference type="ChEBI" id="CHEBI:58937"/>
    </ligand>
</feature>
<comment type="similarity">
    <text evidence="4">Belongs to the transketolase family.</text>
</comment>
<dbReference type="AlphaFoldDB" id="A0A1G9CIP2"/>
<evidence type="ECO:0000256" key="7">
    <source>
        <dbReference type="ARBA" id="ARBA00022679"/>
    </source>
</evidence>
<feature type="binding site" evidence="15">
    <location>
        <position position="260"/>
    </location>
    <ligand>
        <name>substrate</name>
    </ligand>
</feature>
<dbReference type="EMBL" id="FNGA01000001">
    <property type="protein sequence ID" value="SDK51498.1"/>
    <property type="molecule type" value="Genomic_DNA"/>
</dbReference>
<protein>
    <recommendedName>
        <fullName evidence="6 13">Transketolase</fullName>
        <ecNumber evidence="6 13">2.2.1.1</ecNumber>
    </recommendedName>
</protein>
<evidence type="ECO:0000256" key="2">
    <source>
        <dbReference type="ARBA" id="ARBA00001936"/>
    </source>
</evidence>
<feature type="binding site" evidence="15">
    <location>
        <position position="466"/>
    </location>
    <ligand>
        <name>substrate</name>
    </ligand>
</feature>
<dbReference type="PROSITE" id="PS00802">
    <property type="entry name" value="TRANSKETOLASE_2"/>
    <property type="match status" value="1"/>
</dbReference>
<dbReference type="PANTHER" id="PTHR43522:SF2">
    <property type="entry name" value="TRANSKETOLASE 1-RELATED"/>
    <property type="match status" value="1"/>
</dbReference>
<evidence type="ECO:0000259" key="19">
    <source>
        <dbReference type="SMART" id="SM00861"/>
    </source>
</evidence>
<evidence type="ECO:0000313" key="21">
    <source>
        <dbReference type="Proteomes" id="UP000199053"/>
    </source>
</evidence>
<feature type="domain" description="Transketolase-like pyrimidine-binding" evidence="19">
    <location>
        <begin position="349"/>
        <end position="522"/>
    </location>
</feature>
<dbReference type="Pfam" id="PF00456">
    <property type="entry name" value="Transketolase_N"/>
    <property type="match status" value="1"/>
</dbReference>
<dbReference type="Pfam" id="PF02779">
    <property type="entry name" value="Transket_pyr"/>
    <property type="match status" value="1"/>
</dbReference>
<evidence type="ECO:0000256" key="5">
    <source>
        <dbReference type="ARBA" id="ARBA00011738"/>
    </source>
</evidence>
<comment type="cofactor">
    <cofactor evidence="16">
        <name>thiamine diphosphate</name>
        <dbReference type="ChEBI" id="CHEBI:58937"/>
    </cofactor>
    <text evidence="16">Binds 1 thiamine pyrophosphate per subunit. During the reaction, the substrate forms a covalent intermediate with the cofactor.</text>
</comment>
<dbReference type="InterPro" id="IPR055152">
    <property type="entry name" value="Transketolase-like_C_2"/>
</dbReference>
<dbReference type="NCBIfam" id="TIGR00232">
    <property type="entry name" value="tktlase_bact"/>
    <property type="match status" value="1"/>
</dbReference>
<feature type="site" description="Important for catalytic activity" evidence="18">
    <location>
        <position position="260"/>
    </location>
</feature>
<feature type="binding site" evidence="17">
    <location>
        <position position="187"/>
    </location>
    <ligand>
        <name>Mg(2+)</name>
        <dbReference type="ChEBI" id="CHEBI:18420"/>
    </ligand>
</feature>
<evidence type="ECO:0000256" key="3">
    <source>
        <dbReference type="ARBA" id="ARBA00001941"/>
    </source>
</evidence>
<feature type="binding site" evidence="15">
    <location>
        <position position="352"/>
    </location>
    <ligand>
        <name>substrate</name>
    </ligand>
</feature>
<evidence type="ECO:0000256" key="11">
    <source>
        <dbReference type="ARBA" id="ARBA00023052"/>
    </source>
</evidence>
<dbReference type="FunFam" id="3.40.50.970:FF:000045">
    <property type="entry name" value="Transketolase"/>
    <property type="match status" value="1"/>
</dbReference>
<feature type="binding site" evidence="15">
    <location>
        <position position="470"/>
    </location>
    <ligand>
        <name>substrate</name>
    </ligand>
</feature>
<feature type="binding site" evidence="16">
    <location>
        <position position="434"/>
    </location>
    <ligand>
        <name>thiamine diphosphate</name>
        <dbReference type="ChEBI" id="CHEBI:58937"/>
    </ligand>
</feature>
<dbReference type="EC" id="2.2.1.1" evidence="6 13"/>
<comment type="cofactor">
    <cofactor evidence="3">
        <name>Co(2+)</name>
        <dbReference type="ChEBI" id="CHEBI:48828"/>
    </cofactor>
</comment>
<organism evidence="20 21">
    <name type="scientific">Maridesulfovibrio ferrireducens</name>
    <dbReference type="NCBI Taxonomy" id="246191"/>
    <lineage>
        <taxon>Bacteria</taxon>
        <taxon>Pseudomonadati</taxon>
        <taxon>Thermodesulfobacteriota</taxon>
        <taxon>Desulfovibrionia</taxon>
        <taxon>Desulfovibrionales</taxon>
        <taxon>Desulfovibrionaceae</taxon>
        <taxon>Maridesulfovibrio</taxon>
    </lineage>
</organism>
<evidence type="ECO:0000256" key="15">
    <source>
        <dbReference type="PIRSR" id="PIRSR605478-2"/>
    </source>
</evidence>
<dbReference type="Pfam" id="PF22613">
    <property type="entry name" value="Transketolase_C_1"/>
    <property type="match status" value="1"/>
</dbReference>
<reference evidence="21" key="1">
    <citation type="submission" date="2016-10" db="EMBL/GenBank/DDBJ databases">
        <authorList>
            <person name="Varghese N."/>
            <person name="Submissions S."/>
        </authorList>
    </citation>
    <scope>NUCLEOTIDE SEQUENCE [LARGE SCALE GENOMIC DNA]</scope>
    <source>
        <strain evidence="21">DSM 16995</strain>
    </source>
</reference>
<keyword evidence="11 16" id="KW-0786">Thiamine pyrophosphate</keyword>
<comment type="subunit">
    <text evidence="5">Homodimer.</text>
</comment>